<evidence type="ECO:0000313" key="4">
    <source>
        <dbReference type="Proteomes" id="UP000597762"/>
    </source>
</evidence>
<dbReference type="AlphaFoldDB" id="A0A812BMS1"/>
<feature type="transmembrane region" description="Helical" evidence="2">
    <location>
        <begin position="404"/>
        <end position="432"/>
    </location>
</feature>
<name>A0A812BMS1_ACAPH</name>
<evidence type="ECO:0000256" key="1">
    <source>
        <dbReference type="SAM" id="Coils"/>
    </source>
</evidence>
<evidence type="ECO:0000313" key="3">
    <source>
        <dbReference type="EMBL" id="CAE1237161.1"/>
    </source>
</evidence>
<proteinExistence type="predicted"/>
<keyword evidence="2" id="KW-1133">Transmembrane helix</keyword>
<dbReference type="Proteomes" id="UP000597762">
    <property type="component" value="Unassembled WGS sequence"/>
</dbReference>
<feature type="transmembrane region" description="Helical" evidence="2">
    <location>
        <begin position="375"/>
        <end position="392"/>
    </location>
</feature>
<feature type="coiled-coil region" evidence="1">
    <location>
        <begin position="8"/>
        <end position="99"/>
    </location>
</feature>
<keyword evidence="2" id="KW-0472">Membrane</keyword>
<gene>
    <name evidence="3" type="ORF">SPHA_20621</name>
</gene>
<feature type="transmembrane region" description="Helical" evidence="2">
    <location>
        <begin position="444"/>
        <end position="465"/>
    </location>
</feature>
<comment type="caution">
    <text evidence="3">The sequence shown here is derived from an EMBL/GenBank/DDBJ whole genome shotgun (WGS) entry which is preliminary data.</text>
</comment>
<feature type="transmembrane region" description="Helical" evidence="2">
    <location>
        <begin position="254"/>
        <end position="278"/>
    </location>
</feature>
<feature type="transmembrane region" description="Helical" evidence="2">
    <location>
        <begin position="343"/>
        <end position="369"/>
    </location>
</feature>
<organism evidence="3 4">
    <name type="scientific">Acanthosepion pharaonis</name>
    <name type="common">Pharaoh cuttlefish</name>
    <name type="synonym">Sepia pharaonis</name>
    <dbReference type="NCBI Taxonomy" id="158019"/>
    <lineage>
        <taxon>Eukaryota</taxon>
        <taxon>Metazoa</taxon>
        <taxon>Spiralia</taxon>
        <taxon>Lophotrochozoa</taxon>
        <taxon>Mollusca</taxon>
        <taxon>Cephalopoda</taxon>
        <taxon>Coleoidea</taxon>
        <taxon>Decapodiformes</taxon>
        <taxon>Sepiida</taxon>
        <taxon>Sepiina</taxon>
        <taxon>Sepiidae</taxon>
        <taxon>Acanthosepion</taxon>
    </lineage>
</organism>
<feature type="transmembrane region" description="Helical" evidence="2">
    <location>
        <begin position="313"/>
        <end position="336"/>
    </location>
</feature>
<dbReference type="EMBL" id="CAHIKZ030000757">
    <property type="protein sequence ID" value="CAE1237161.1"/>
    <property type="molecule type" value="Genomic_DNA"/>
</dbReference>
<keyword evidence="1" id="KW-0175">Coiled coil</keyword>
<keyword evidence="4" id="KW-1185">Reference proteome</keyword>
<keyword evidence="2" id="KW-0812">Transmembrane</keyword>
<reference evidence="3" key="1">
    <citation type="submission" date="2021-01" db="EMBL/GenBank/DDBJ databases">
        <authorList>
            <person name="Li R."/>
            <person name="Bekaert M."/>
        </authorList>
    </citation>
    <scope>NUCLEOTIDE SEQUENCE</scope>
    <source>
        <strain evidence="3">Farmed</strain>
    </source>
</reference>
<accession>A0A812BMS1</accession>
<sequence length="490" mass="56772">MPIGIDFKHNSLDKIERYEKELRAKEERIMNLETENAMLRLRIAQLMRSQQATCDGATIARFHYQQQMDSLTSKSKQKIQELKQNLFQTKEEMRQFELKASEQLQHVSRVVHQQLQSSRSECSTVSDLQESVISLRSQLKDITEKHDKEKKKRRQLHNDLMNISSFSLSSLIYGIPSRSSFSFSSLIYGIPSRSSFSPPLIYGILSRSSFSPPPLFVVSLQDCLFLLILLSMGSLQDFLLLLHLLFTVSLQNHVFLLLLLFMVCHQDLLFLLLLIYGIPSRSSFSPPPPLMYGISSRSSFSPPPLIKVSPQDLLFLLILLFMVSPQDLLFLLLLLFTVSPQDLLFLLLLLLFMVSPQDLLFLLLLLLFMVSLQDLLFLLLLFTRVLFGIPPIKNSDIFLHFHSLYCFSFFTFLLSFEFSHFILWVPLSLILFPFLIPSSVYSSFYFFLFILLTLFSLYFSAIFFFSSPPPILFSSVSQHSHIPVYREMER</sequence>
<protein>
    <submittedName>
        <fullName evidence="3">KIF25</fullName>
    </submittedName>
</protein>
<evidence type="ECO:0000256" key="2">
    <source>
        <dbReference type="SAM" id="Phobius"/>
    </source>
</evidence>
<dbReference type="OrthoDB" id="3176171at2759"/>
<feature type="transmembrane region" description="Helical" evidence="2">
    <location>
        <begin position="215"/>
        <end position="242"/>
    </location>
</feature>
<feature type="coiled-coil region" evidence="1">
    <location>
        <begin position="125"/>
        <end position="159"/>
    </location>
</feature>